<comment type="catalytic activity">
    <reaction evidence="1">
        <text>S-ubiquitinyl-[E2 ubiquitin-conjugating enzyme]-L-cysteine + [acceptor protein]-L-lysine = [E2 ubiquitin-conjugating enzyme]-L-cysteine + N(6)-ubiquitinyl-[acceptor protein]-L-lysine.</text>
        <dbReference type="EC" id="2.3.2.27"/>
    </reaction>
</comment>
<keyword evidence="4" id="KW-0808">Transferase</keyword>
<evidence type="ECO:0000256" key="12">
    <source>
        <dbReference type="SAM" id="MobiDB-lite"/>
    </source>
</evidence>
<evidence type="ECO:0000256" key="3">
    <source>
        <dbReference type="ARBA" id="ARBA00012483"/>
    </source>
</evidence>
<comment type="caution">
    <text evidence="14">The sequence shown here is derived from an EMBL/GenBank/DDBJ whole genome shotgun (WGS) entry which is preliminary data.</text>
</comment>
<evidence type="ECO:0000256" key="4">
    <source>
        <dbReference type="ARBA" id="ARBA00022679"/>
    </source>
</evidence>
<dbReference type="InterPro" id="IPR013083">
    <property type="entry name" value="Znf_RING/FYVE/PHD"/>
</dbReference>
<evidence type="ECO:0000256" key="1">
    <source>
        <dbReference type="ARBA" id="ARBA00000900"/>
    </source>
</evidence>
<evidence type="ECO:0000256" key="5">
    <source>
        <dbReference type="ARBA" id="ARBA00022763"/>
    </source>
</evidence>
<proteinExistence type="predicted"/>
<feature type="region of interest" description="Disordered" evidence="12">
    <location>
        <begin position="637"/>
        <end position="662"/>
    </location>
</feature>
<dbReference type="Gene3D" id="3.30.40.10">
    <property type="entry name" value="Zinc/RING finger domain, C3HC4 (zinc finger)"/>
    <property type="match status" value="1"/>
</dbReference>
<keyword evidence="15" id="KW-1185">Reference proteome</keyword>
<keyword evidence="11" id="KW-0175">Coiled coil</keyword>
<evidence type="ECO:0000313" key="14">
    <source>
        <dbReference type="EMBL" id="KAL1513363.1"/>
    </source>
</evidence>
<dbReference type="SMART" id="SM00184">
    <property type="entry name" value="RING"/>
    <property type="match status" value="1"/>
</dbReference>
<dbReference type="CDD" id="cd16550">
    <property type="entry name" value="RING-HC_RNF168"/>
    <property type="match status" value="1"/>
</dbReference>
<evidence type="ECO:0000256" key="8">
    <source>
        <dbReference type="ARBA" id="ARBA00022833"/>
    </source>
</evidence>
<accession>A0ABD1F6Z3</accession>
<dbReference type="SUPFAM" id="SSF57850">
    <property type="entry name" value="RING/U-box"/>
    <property type="match status" value="1"/>
</dbReference>
<dbReference type="PANTHER" id="PTHR23328">
    <property type="entry name" value="RING-TYPE DOMAIN-CONTAINING PROTEIN"/>
    <property type="match status" value="1"/>
</dbReference>
<evidence type="ECO:0000256" key="10">
    <source>
        <dbReference type="PROSITE-ProRule" id="PRU00175"/>
    </source>
</evidence>
<sequence>MSVKCHLSIVRTQNIFQRFLRFYINMAGKKSKNNKVVQKPDFKKLNLSGIVCPVCRTILTEPVTLPCDHTFCKPCFEGSMEKANLVCPLCRLRVGSWYRRAKKVGKIIDEEFWNAIQQQYPVEVRNKSQGIDNDIEQDEIAIKVADPGEIRQEYEKEKQKDLEERRKLMEAEEKASVALIKQLRQEEEYKRRMEEERLRMDAHLAKKLATELNSPSTSKGVQRKMIKSTGNMKFGPIDRFIKIENITKPNHFSTLKRSTSSSRKISSTSPKSKNIFFDKEYTCHFLPIEHQSTSRHRDTSLFADFECKGIFPSGSKSLYLNQRLTCTSGYKSSGSGDNSDVIDQECKFYFKPIDLNRRYHVPGKIPLKIAALRGASQEHSTIVQPPAGKTCKFLYSTLSAFAKVNEKVKENESIQEISEDELPRTNKNLKRKISGDNNQVENKKLRVDSPSHICKGFDLHSFKESENTIKRVKLLILKLKQSFDVSTKRKTSPEEPHVQATIIDVNRNIPKLESNPTETTAKKYNGSIVTSNGCDVSIKNLFMEKHMNLSLNIENQLVQINTDLDTKKSSDASVSPVIGKSDTMNIEKIKPNEGRSKRNHHKNNVQLENGLNQIKTDTTFNDNQLNSTVPSLRITRNSTFKPLNSPSKANKRLKSSPDKSNFNPNILVSSEVDLEQRKIQEEADFVLAKRLQAQFDLIQMSPRTRRGTKRQITLDEMLAA</sequence>
<dbReference type="GO" id="GO:0006974">
    <property type="term" value="P:DNA damage response"/>
    <property type="evidence" value="ECO:0007669"/>
    <property type="project" value="UniProtKB-KW"/>
</dbReference>
<keyword evidence="5" id="KW-0227">DNA damage</keyword>
<dbReference type="Pfam" id="PF13923">
    <property type="entry name" value="zf-C3HC4_2"/>
    <property type="match status" value="1"/>
</dbReference>
<comment type="subcellular location">
    <subcellularLocation>
        <location evidence="2">Nucleus</location>
    </subcellularLocation>
</comment>
<dbReference type="GO" id="GO:0005634">
    <property type="term" value="C:nucleus"/>
    <property type="evidence" value="ECO:0007669"/>
    <property type="project" value="UniProtKB-SubCell"/>
</dbReference>
<reference evidence="14 15" key="1">
    <citation type="submission" date="2024-05" db="EMBL/GenBank/DDBJ databases">
        <title>Genetic variation in Jamaican populations of the coffee berry borer (Hypothenemus hampei).</title>
        <authorList>
            <person name="Errbii M."/>
            <person name="Myrie A."/>
        </authorList>
    </citation>
    <scope>NUCLEOTIDE SEQUENCE [LARGE SCALE GENOMIC DNA]</scope>
    <source>
        <strain evidence="14">JA-Hopewell-2020-01-JO</strain>
        <tissue evidence="14">Whole body</tissue>
    </source>
</reference>
<feature type="coiled-coil region" evidence="11">
    <location>
        <begin position="151"/>
        <end position="206"/>
    </location>
</feature>
<name>A0ABD1F6Z3_HYPHA</name>
<keyword evidence="7" id="KW-0833">Ubl conjugation pathway</keyword>
<evidence type="ECO:0000259" key="13">
    <source>
        <dbReference type="PROSITE" id="PS50089"/>
    </source>
</evidence>
<organism evidence="14 15">
    <name type="scientific">Hypothenemus hampei</name>
    <name type="common">Coffee berry borer</name>
    <dbReference type="NCBI Taxonomy" id="57062"/>
    <lineage>
        <taxon>Eukaryota</taxon>
        <taxon>Metazoa</taxon>
        <taxon>Ecdysozoa</taxon>
        <taxon>Arthropoda</taxon>
        <taxon>Hexapoda</taxon>
        <taxon>Insecta</taxon>
        <taxon>Pterygota</taxon>
        <taxon>Neoptera</taxon>
        <taxon>Endopterygota</taxon>
        <taxon>Coleoptera</taxon>
        <taxon>Polyphaga</taxon>
        <taxon>Cucujiformia</taxon>
        <taxon>Curculionidae</taxon>
        <taxon>Scolytinae</taxon>
        <taxon>Hypothenemus</taxon>
    </lineage>
</organism>
<evidence type="ECO:0000256" key="11">
    <source>
        <dbReference type="SAM" id="Coils"/>
    </source>
</evidence>
<dbReference type="InterPro" id="IPR001841">
    <property type="entry name" value="Znf_RING"/>
</dbReference>
<protein>
    <recommendedName>
        <fullName evidence="3">RING-type E3 ubiquitin transferase</fullName>
        <ecNumber evidence="3">2.3.2.27</ecNumber>
    </recommendedName>
</protein>
<keyword evidence="6 10" id="KW-0863">Zinc-finger</keyword>
<dbReference type="CDD" id="cd22249">
    <property type="entry name" value="UDM1_RNF168_RNF169-like"/>
    <property type="match status" value="1"/>
</dbReference>
<dbReference type="EC" id="2.3.2.27" evidence="3"/>
<evidence type="ECO:0000256" key="6">
    <source>
        <dbReference type="ARBA" id="ARBA00022771"/>
    </source>
</evidence>
<dbReference type="EMBL" id="JBDJPC010000002">
    <property type="protein sequence ID" value="KAL1513363.1"/>
    <property type="molecule type" value="Genomic_DNA"/>
</dbReference>
<evidence type="ECO:0000256" key="7">
    <source>
        <dbReference type="ARBA" id="ARBA00022786"/>
    </source>
</evidence>
<keyword evidence="8" id="KW-0862">Zinc</keyword>
<evidence type="ECO:0000313" key="15">
    <source>
        <dbReference type="Proteomes" id="UP001566132"/>
    </source>
</evidence>
<keyword evidence="9" id="KW-0539">Nucleus</keyword>
<dbReference type="PANTHER" id="PTHR23328:SF0">
    <property type="entry name" value="RING-TYPE DOMAIN-CONTAINING PROTEIN"/>
    <property type="match status" value="1"/>
</dbReference>
<dbReference type="GO" id="GO:0061630">
    <property type="term" value="F:ubiquitin protein ligase activity"/>
    <property type="evidence" value="ECO:0007669"/>
    <property type="project" value="UniProtKB-EC"/>
</dbReference>
<gene>
    <name evidence="14" type="ORF">ABEB36_002782</name>
</gene>
<dbReference type="PROSITE" id="PS50089">
    <property type="entry name" value="ZF_RING_2"/>
    <property type="match status" value="1"/>
</dbReference>
<evidence type="ECO:0000256" key="9">
    <source>
        <dbReference type="ARBA" id="ARBA00023242"/>
    </source>
</evidence>
<feature type="domain" description="RING-type" evidence="13">
    <location>
        <begin position="52"/>
        <end position="91"/>
    </location>
</feature>
<dbReference type="Proteomes" id="UP001566132">
    <property type="component" value="Unassembled WGS sequence"/>
</dbReference>
<evidence type="ECO:0000256" key="2">
    <source>
        <dbReference type="ARBA" id="ARBA00004123"/>
    </source>
</evidence>
<keyword evidence="6 10" id="KW-0479">Metal-binding</keyword>
<dbReference type="InterPro" id="IPR051657">
    <property type="entry name" value="RNF168/RNF169_E3_ubiq-ligase"/>
</dbReference>
<dbReference type="AlphaFoldDB" id="A0ABD1F6Z3"/>
<feature type="compositionally biased region" description="Polar residues" evidence="12">
    <location>
        <begin position="637"/>
        <end position="648"/>
    </location>
</feature>
<dbReference type="GO" id="GO:0008270">
    <property type="term" value="F:zinc ion binding"/>
    <property type="evidence" value="ECO:0007669"/>
    <property type="project" value="UniProtKB-KW"/>
</dbReference>